<protein>
    <recommendedName>
        <fullName evidence="2">histidine kinase</fullName>
        <ecNumber evidence="2">2.7.13.3</ecNumber>
    </recommendedName>
</protein>
<reference evidence="8 9" key="1">
    <citation type="submission" date="2015-01" db="EMBL/GenBank/DDBJ databases">
        <title>Vibrio sp. C5 JCM 19232 whole genome shotgun sequence.</title>
        <authorList>
            <person name="Sawabe T."/>
            <person name="Meirelles P."/>
            <person name="Feng G."/>
            <person name="Sayaka M."/>
            <person name="Hattori M."/>
            <person name="Ohkuma M."/>
        </authorList>
    </citation>
    <scope>NUCLEOTIDE SEQUENCE [LARGE SCALE GENOMIC DNA]</scope>
    <source>
        <strain evidence="8 9">JCM19232</strain>
    </source>
</reference>
<dbReference type="InterPro" id="IPR036890">
    <property type="entry name" value="HATPase_C_sf"/>
</dbReference>
<dbReference type="PANTHER" id="PTHR43711:SF26">
    <property type="entry name" value="SENSOR HISTIDINE KINASE RCSC"/>
    <property type="match status" value="1"/>
</dbReference>
<reference evidence="8 9" key="2">
    <citation type="submission" date="2015-01" db="EMBL/GenBank/DDBJ databases">
        <authorList>
            <consortium name="NBRP consortium"/>
            <person name="Sawabe T."/>
            <person name="Meirelles P."/>
            <person name="Feng G."/>
            <person name="Sayaka M."/>
            <person name="Hattori M."/>
            <person name="Ohkuma M."/>
        </authorList>
    </citation>
    <scope>NUCLEOTIDE SEQUENCE [LARGE SCALE GENOMIC DNA]</scope>
    <source>
        <strain evidence="8 9">JCM19232</strain>
    </source>
</reference>
<keyword evidence="3" id="KW-0808">Transferase</keyword>
<dbReference type="Gene3D" id="3.30.565.10">
    <property type="entry name" value="Histidine kinase-like ATPase, C-terminal domain"/>
    <property type="match status" value="1"/>
</dbReference>
<keyword evidence="4 8" id="KW-0418">Kinase</keyword>
<evidence type="ECO:0000256" key="2">
    <source>
        <dbReference type="ARBA" id="ARBA00012438"/>
    </source>
</evidence>
<sequence>MSFSDITVFRQAERALKDANVTLEERVHERTRELEDLNQKLMQANQRSEMESQSKSRFLAAVSHDLMQPLNAARLFTSSLTEVAQDAQTKQVASHIENAMHAAESLISDLLDISRLESGKLESKPEPFAIQKLLSNLDAEFGVIAEEQEIHFSTVPSSLYVNSDIKLLRRVIQNFLTNAFRYSPKGRVVLGVRRAGDEVQIQVWDNGVGVEPSKQQLIFEEFTRTNL</sequence>
<dbReference type="Gene3D" id="1.10.287.130">
    <property type="match status" value="1"/>
</dbReference>
<dbReference type="EC" id="2.7.13.3" evidence="2"/>
<dbReference type="InterPro" id="IPR003594">
    <property type="entry name" value="HATPase_dom"/>
</dbReference>
<dbReference type="PROSITE" id="PS50109">
    <property type="entry name" value="HIS_KIN"/>
    <property type="match status" value="1"/>
</dbReference>
<dbReference type="CDD" id="cd00075">
    <property type="entry name" value="HATPase"/>
    <property type="match status" value="1"/>
</dbReference>
<dbReference type="CDD" id="cd00082">
    <property type="entry name" value="HisKA"/>
    <property type="match status" value="1"/>
</dbReference>
<evidence type="ECO:0000256" key="5">
    <source>
        <dbReference type="ARBA" id="ARBA00023012"/>
    </source>
</evidence>
<evidence type="ECO:0000313" key="8">
    <source>
        <dbReference type="EMBL" id="GAM65169.1"/>
    </source>
</evidence>
<evidence type="ECO:0000256" key="3">
    <source>
        <dbReference type="ARBA" id="ARBA00022679"/>
    </source>
</evidence>
<dbReference type="EMBL" id="BBSA01000017">
    <property type="protein sequence ID" value="GAM65169.1"/>
    <property type="molecule type" value="Genomic_DNA"/>
</dbReference>
<dbReference type="SMART" id="SM00388">
    <property type="entry name" value="HisKA"/>
    <property type="match status" value="1"/>
</dbReference>
<keyword evidence="6" id="KW-0175">Coiled coil</keyword>
<dbReference type="SUPFAM" id="SSF55874">
    <property type="entry name" value="ATPase domain of HSP90 chaperone/DNA topoisomerase II/histidine kinase"/>
    <property type="match status" value="1"/>
</dbReference>
<dbReference type="InterPro" id="IPR005467">
    <property type="entry name" value="His_kinase_dom"/>
</dbReference>
<dbReference type="InterPro" id="IPR036097">
    <property type="entry name" value="HisK_dim/P_sf"/>
</dbReference>
<comment type="caution">
    <text evidence="8">The sequence shown here is derived from an EMBL/GenBank/DDBJ whole genome shotgun (WGS) entry which is preliminary data.</text>
</comment>
<dbReference type="SUPFAM" id="SSF47384">
    <property type="entry name" value="Homodimeric domain of signal transducing histidine kinase"/>
    <property type="match status" value="1"/>
</dbReference>
<accession>A0A0B8PR81</accession>
<dbReference type="Proteomes" id="UP000031670">
    <property type="component" value="Unassembled WGS sequence"/>
</dbReference>
<evidence type="ECO:0000256" key="1">
    <source>
        <dbReference type="ARBA" id="ARBA00000085"/>
    </source>
</evidence>
<evidence type="ECO:0000259" key="7">
    <source>
        <dbReference type="PROSITE" id="PS50109"/>
    </source>
</evidence>
<evidence type="ECO:0000256" key="4">
    <source>
        <dbReference type="ARBA" id="ARBA00022777"/>
    </source>
</evidence>
<feature type="coiled-coil region" evidence="6">
    <location>
        <begin position="20"/>
        <end position="54"/>
    </location>
</feature>
<feature type="domain" description="Histidine kinase" evidence="7">
    <location>
        <begin position="61"/>
        <end position="227"/>
    </location>
</feature>
<dbReference type="GO" id="GO:0000155">
    <property type="term" value="F:phosphorelay sensor kinase activity"/>
    <property type="evidence" value="ECO:0007669"/>
    <property type="project" value="InterPro"/>
</dbReference>
<evidence type="ECO:0000256" key="6">
    <source>
        <dbReference type="SAM" id="Coils"/>
    </source>
</evidence>
<dbReference type="InterPro" id="IPR003661">
    <property type="entry name" value="HisK_dim/P_dom"/>
</dbReference>
<gene>
    <name evidence="8" type="ORF">JCM19232_2044</name>
</gene>
<name>A0A0B8PR81_9VIBR</name>
<dbReference type="Pfam" id="PF00512">
    <property type="entry name" value="HisKA"/>
    <property type="match status" value="1"/>
</dbReference>
<dbReference type="Pfam" id="PF02518">
    <property type="entry name" value="HATPase_c"/>
    <property type="match status" value="1"/>
</dbReference>
<dbReference type="InterPro" id="IPR050736">
    <property type="entry name" value="Sensor_HK_Regulatory"/>
</dbReference>
<evidence type="ECO:0000313" key="9">
    <source>
        <dbReference type="Proteomes" id="UP000031670"/>
    </source>
</evidence>
<proteinExistence type="predicted"/>
<dbReference type="AlphaFoldDB" id="A0A0B8PR81"/>
<keyword evidence="5" id="KW-0902">Two-component regulatory system</keyword>
<dbReference type="FunFam" id="1.10.287.130:FF:000063">
    <property type="entry name" value="Hybrid sensor histidine kinase/response regulator"/>
    <property type="match status" value="1"/>
</dbReference>
<organism evidence="8 9">
    <name type="scientific">Vibrio ishigakensis</name>
    <dbReference type="NCBI Taxonomy" id="1481914"/>
    <lineage>
        <taxon>Bacteria</taxon>
        <taxon>Pseudomonadati</taxon>
        <taxon>Pseudomonadota</taxon>
        <taxon>Gammaproteobacteria</taxon>
        <taxon>Vibrionales</taxon>
        <taxon>Vibrionaceae</taxon>
        <taxon>Vibrio</taxon>
    </lineage>
</organism>
<comment type="catalytic activity">
    <reaction evidence="1">
        <text>ATP + protein L-histidine = ADP + protein N-phospho-L-histidine.</text>
        <dbReference type="EC" id="2.7.13.3"/>
    </reaction>
</comment>
<dbReference type="PANTHER" id="PTHR43711">
    <property type="entry name" value="TWO-COMPONENT HISTIDINE KINASE"/>
    <property type="match status" value="1"/>
</dbReference>